<keyword evidence="2" id="KW-1185">Reference proteome</keyword>
<dbReference type="EMBL" id="JAMZIH010005186">
    <property type="protein sequence ID" value="KAJ1675745.1"/>
    <property type="molecule type" value="Genomic_DNA"/>
</dbReference>
<name>A0ACC1HK34_9FUNG</name>
<accession>A0ACC1HK34</accession>
<evidence type="ECO:0000313" key="1">
    <source>
        <dbReference type="EMBL" id="KAJ1675745.1"/>
    </source>
</evidence>
<proteinExistence type="predicted"/>
<sequence>MAGATTDWRIPAITNDDGHYNETRAGTTVDGRAVDAGRTYYQVDDSQPQLTWRAVVVGLLFGSVLCFSNMYFGLQSGWISMMSLQASLVGFAVFKALARYLDRPLSPAENVVLQTTSVATATMPLAAGFVGVIPALAMLAPEESRGHLTKPSYLQLCVWALGVAFFGVFFAVPLRKQTIIREKLRFPSGTATAQMISVLHRLPDPTIGSNDGNGNDSTNYNNNSQQHKLYSDASAIRRRRGGNRGPGARSSGFSHSQAQSRHPTEADTSVAPRPDALGDGCDPQEPTASPAFGPGSDAWGHQRALLLGRPSSGGYREEEFDTDWQAKLYSLAISFLLSGAYTILAYIFPILSRVPIFGTTMSKEWLWYWTPSLSYAGQGIIMGLPTCAWMLVGAVVGWGVLSPIAHNAGWTPGPVDDWKTGSRGWILWVSLAVMIADSLASLSIILYKEVQYRSHHASRAVRWVHSKWSHCRGSKAAGAGPVGGEEREREEEEEASKDDDDDDNDDGDYDGQDRRPRPVWDSESQQPVEVVGVGDDHDAAVAEDVHPQHLVPAEVVWVGLVLSSLLCAGVMYYLFRVPFAASVLSVLVACLMAVLGVRALGETDLNPVSGIAKVSQFIFAGVLPGNLVGNIVAGAVAEAGAQQAGDLMQDLKTGHLLQASPRAQFHAQMIGSLFSAFVAAGVYKLYATVYEIPGPQFPVPTAQVWLDMARLVNGKPLPAYVVPFAAVFAVLFAVLPFLRLYVLTRIARAGDRPWVVSAGPETIARWWPSGIAFAIGIYNSPNFTLMRVLGALAATAWVGWYTKRRMQRDGLTASSNSDVGAAVHRLRALRSRASVMAIVVASGFVLGEGTFSFFTLIAKAIGG</sequence>
<evidence type="ECO:0000313" key="2">
    <source>
        <dbReference type="Proteomes" id="UP001145114"/>
    </source>
</evidence>
<dbReference type="Proteomes" id="UP001145114">
    <property type="component" value="Unassembled WGS sequence"/>
</dbReference>
<reference evidence="1" key="1">
    <citation type="submission" date="2022-06" db="EMBL/GenBank/DDBJ databases">
        <title>Phylogenomic reconstructions and comparative analyses of Kickxellomycotina fungi.</title>
        <authorList>
            <person name="Reynolds N.K."/>
            <person name="Stajich J.E."/>
            <person name="Barry K."/>
            <person name="Grigoriev I.V."/>
            <person name="Crous P."/>
            <person name="Smith M.E."/>
        </authorList>
    </citation>
    <scope>NUCLEOTIDE SEQUENCE</scope>
    <source>
        <strain evidence="1">RSA 2271</strain>
    </source>
</reference>
<protein>
    <submittedName>
        <fullName evidence="1">OPT super</fullName>
    </submittedName>
</protein>
<comment type="caution">
    <text evidence="1">The sequence shown here is derived from an EMBL/GenBank/DDBJ whole genome shotgun (WGS) entry which is preliminary data.</text>
</comment>
<gene>
    <name evidence="1" type="primary">OPT8</name>
    <name evidence="1" type="ORF">EV182_000664</name>
</gene>
<organism evidence="1 2">
    <name type="scientific">Spiromyces aspiralis</name>
    <dbReference type="NCBI Taxonomy" id="68401"/>
    <lineage>
        <taxon>Eukaryota</taxon>
        <taxon>Fungi</taxon>
        <taxon>Fungi incertae sedis</taxon>
        <taxon>Zoopagomycota</taxon>
        <taxon>Kickxellomycotina</taxon>
        <taxon>Kickxellomycetes</taxon>
        <taxon>Kickxellales</taxon>
        <taxon>Kickxellaceae</taxon>
        <taxon>Spiromyces</taxon>
    </lineage>
</organism>